<dbReference type="InParanoid" id="A0A0D2X250"/>
<proteinExistence type="predicted"/>
<evidence type="ECO:0000313" key="3">
    <source>
        <dbReference type="Proteomes" id="UP000008743"/>
    </source>
</evidence>
<sequence>MCAHCGPGGDAVRHHPFRRERRVVLYRARNRQNVASKGQPQERGVHGVQGFVARPPSKRANVKGRRFSTRFYGSWCHRRGKVIQKEGQVARDNPVSRPSLESTAQVNAEECAVEIVHGIQHVIDNGERCGIRDGKGAEDKMTQTGRWKECLRQRNDRHSGEIEDLQLCLVLQVIEEMRQHYNIAAAEELHLSFVRQPRARRAVQNKTLSRVQLPQSYGIVASAPVSTRVRCDCCKAIFRVRSRIGRLHQMAVARLERNIAADHENGIERRNKHVV</sequence>
<organism evidence="2 3">
    <name type="scientific">Capsaspora owczarzaki (strain ATCC 30864)</name>
    <dbReference type="NCBI Taxonomy" id="595528"/>
    <lineage>
        <taxon>Eukaryota</taxon>
        <taxon>Filasterea</taxon>
        <taxon>Capsaspora</taxon>
    </lineage>
</organism>
<gene>
    <name evidence="2" type="ORF">CAOG_009615</name>
</gene>
<dbReference type="Proteomes" id="UP000008743">
    <property type="component" value="Unassembled WGS sequence"/>
</dbReference>
<evidence type="ECO:0000313" key="2">
    <source>
        <dbReference type="EMBL" id="KJE91944.1"/>
    </source>
</evidence>
<name>A0A0D2X250_CAPO3</name>
<accession>A0A0D2X250</accession>
<dbReference type="AlphaFoldDB" id="A0A0D2X250"/>
<feature type="region of interest" description="Disordered" evidence="1">
    <location>
        <begin position="31"/>
        <end position="60"/>
    </location>
</feature>
<keyword evidence="3" id="KW-1185">Reference proteome</keyword>
<reference evidence="3" key="1">
    <citation type="submission" date="2011-02" db="EMBL/GenBank/DDBJ databases">
        <title>The Genome Sequence of Capsaspora owczarzaki ATCC 30864.</title>
        <authorList>
            <person name="Russ C."/>
            <person name="Cuomo C."/>
            <person name="Burger G."/>
            <person name="Gray M.W."/>
            <person name="Holland P.W.H."/>
            <person name="King N."/>
            <person name="Lang F.B.F."/>
            <person name="Roger A.J."/>
            <person name="Ruiz-Trillo I."/>
            <person name="Young S.K."/>
            <person name="Zeng Q."/>
            <person name="Gargeya S."/>
            <person name="Alvarado L."/>
            <person name="Berlin A."/>
            <person name="Chapman S.B."/>
            <person name="Chen Z."/>
            <person name="Freedman E."/>
            <person name="Gellesch M."/>
            <person name="Goldberg J."/>
            <person name="Griggs A."/>
            <person name="Gujja S."/>
            <person name="Heilman E."/>
            <person name="Heiman D."/>
            <person name="Howarth C."/>
            <person name="Mehta T."/>
            <person name="Neiman D."/>
            <person name="Pearson M."/>
            <person name="Roberts A."/>
            <person name="Saif S."/>
            <person name="Shea T."/>
            <person name="Shenoy N."/>
            <person name="Sisk P."/>
            <person name="Stolte C."/>
            <person name="Sykes S."/>
            <person name="White J."/>
            <person name="Yandava C."/>
            <person name="Haas B."/>
            <person name="Nusbaum C."/>
            <person name="Birren B."/>
        </authorList>
    </citation>
    <scope>NUCLEOTIDE SEQUENCE</scope>
    <source>
        <strain evidence="3">ATCC 30864</strain>
    </source>
</reference>
<evidence type="ECO:0000256" key="1">
    <source>
        <dbReference type="SAM" id="MobiDB-lite"/>
    </source>
</evidence>
<dbReference type="EMBL" id="KE346363">
    <property type="protein sequence ID" value="KJE91944.1"/>
    <property type="molecule type" value="Genomic_DNA"/>
</dbReference>
<protein>
    <submittedName>
        <fullName evidence="2">Uncharacterized protein</fullName>
    </submittedName>
</protein>